<sequence>MVAVNNNVVGTTEQPFERGMASDMAMPSMSEQDMLTFIREKYDGQELFNALYISVADICQMVDVTPVSVTNKLRKYPRFKIGNSWYWKRTDDMMEFIQAWIKMRG</sequence>
<reference evidence="1" key="1">
    <citation type="submission" date="2020-12" db="EMBL/GenBank/DDBJ databases">
        <authorList>
            <person name="Hu Z."/>
        </authorList>
    </citation>
    <scope>NUCLEOTIDE SEQUENCE</scope>
</reference>
<proteinExistence type="predicted"/>
<dbReference type="EMBL" id="MW423739">
    <property type="protein sequence ID" value="QQK88575.1"/>
    <property type="molecule type" value="Genomic_DNA"/>
</dbReference>
<protein>
    <recommendedName>
        <fullName evidence="2">Helix-turn-helix domain-containing protein</fullName>
    </recommendedName>
</protein>
<accession>A0A7T6ZMQ9</accession>
<organism evidence="1">
    <name type="scientific">Vibrio phage PH669</name>
    <dbReference type="NCBI Taxonomy" id="2800823"/>
    <lineage>
        <taxon>Viruses</taxon>
        <taxon>Duplodnaviria</taxon>
        <taxon>Heunggongvirae</taxon>
        <taxon>Uroviricota</taxon>
        <taxon>Caudoviricetes</taxon>
        <taxon>Queuovirinae</taxon>
    </lineage>
</organism>
<evidence type="ECO:0000313" key="1">
    <source>
        <dbReference type="EMBL" id="QQK88575.1"/>
    </source>
</evidence>
<evidence type="ECO:0008006" key="2">
    <source>
        <dbReference type="Google" id="ProtNLM"/>
    </source>
</evidence>
<name>A0A7T6ZMQ9_9CAUD</name>